<evidence type="ECO:0000313" key="2">
    <source>
        <dbReference type="Proteomes" id="UP000285569"/>
    </source>
</evidence>
<dbReference type="Proteomes" id="UP000285569">
    <property type="component" value="Unassembled WGS sequence"/>
</dbReference>
<organism evidence="1 2">
    <name type="scientific">Leptospira yasudae</name>
    <dbReference type="NCBI Taxonomy" id="2202201"/>
    <lineage>
        <taxon>Bacteria</taxon>
        <taxon>Pseudomonadati</taxon>
        <taxon>Spirochaetota</taxon>
        <taxon>Spirochaetia</taxon>
        <taxon>Leptospirales</taxon>
        <taxon>Leptospiraceae</taxon>
        <taxon>Leptospira</taxon>
    </lineage>
</organism>
<reference evidence="2" key="1">
    <citation type="submission" date="2018-05" db="EMBL/GenBank/DDBJ databases">
        <title>Leptospira yasudae sp. nov. and Leptospira stimsonii sp. nov., two pathogenic species of the genus Leptospira isolated from environmental sources.</title>
        <authorList>
            <person name="Casanovas-Massana A."/>
            <person name="Hamond C."/>
            <person name="Santos L.A."/>
            <person name="Hacker K.P."/>
            <person name="Balassiano I."/>
            <person name="Medeiros M.A."/>
            <person name="Reis M.G."/>
            <person name="Ko A.I."/>
            <person name="Wunder E.A."/>
        </authorList>
    </citation>
    <scope>NUCLEOTIDE SEQUENCE [LARGE SCALE GENOMIC DNA]</scope>
    <source>
        <strain evidence="2">B21</strain>
    </source>
</reference>
<comment type="caution">
    <text evidence="1">The sequence shown here is derived from an EMBL/GenBank/DDBJ whole genome shotgun (WGS) entry which is preliminary data.</text>
</comment>
<name>A0ABX9M385_9LEPT</name>
<proteinExistence type="predicted"/>
<dbReference type="EMBL" id="QHCR01000004">
    <property type="protein sequence ID" value="RHX80071.1"/>
    <property type="molecule type" value="Genomic_DNA"/>
</dbReference>
<protein>
    <submittedName>
        <fullName evidence="1">Uncharacterized protein</fullName>
    </submittedName>
</protein>
<accession>A0ABX9M385</accession>
<reference evidence="1 2" key="2">
    <citation type="journal article" date="2020" name="Int. J. Syst. Evol. Microbiol.">
        <title>Leptospira yasudae sp. nov. and Leptospira stimsonii sp. nov., two new species of the pathogenic group isolated from environmental sources.</title>
        <authorList>
            <person name="Casanovas-Massana A."/>
            <person name="Hamond C."/>
            <person name="Santos L.A."/>
            <person name="de Oliveira D."/>
            <person name="Hacker K.P."/>
            <person name="Balassiano I."/>
            <person name="Costa F."/>
            <person name="Medeiros M.A."/>
            <person name="Reis M.G."/>
            <person name="Ko A.I."/>
            <person name="Wunder E.A."/>
        </authorList>
    </citation>
    <scope>NUCLEOTIDE SEQUENCE [LARGE SCALE GENOMIC DNA]</scope>
    <source>
        <strain evidence="1 2">B21</strain>
    </source>
</reference>
<sequence>MSEHRTKSLKIRGAKKMETDQQIASNPFFRFPLDFLDTDRLITLTPIEIANRDSQTETI</sequence>
<gene>
    <name evidence="1" type="ORF">DLM77_09390</name>
</gene>
<keyword evidence="2" id="KW-1185">Reference proteome</keyword>
<evidence type="ECO:0000313" key="1">
    <source>
        <dbReference type="EMBL" id="RHX80071.1"/>
    </source>
</evidence>